<dbReference type="Proteomes" id="UP001217089">
    <property type="component" value="Unassembled WGS sequence"/>
</dbReference>
<gene>
    <name evidence="1" type="ORF">KUTeg_007164</name>
</gene>
<protein>
    <submittedName>
        <fullName evidence="1">Uncharacterized protein</fullName>
    </submittedName>
</protein>
<name>A0ABQ9FCG3_TEGGR</name>
<evidence type="ECO:0000313" key="1">
    <source>
        <dbReference type="EMBL" id="KAJ8315014.1"/>
    </source>
</evidence>
<proteinExistence type="predicted"/>
<comment type="caution">
    <text evidence="1">The sequence shown here is derived from an EMBL/GenBank/DDBJ whole genome shotgun (WGS) entry which is preliminary data.</text>
</comment>
<keyword evidence="2" id="KW-1185">Reference proteome</keyword>
<sequence>MINFKKEQSLSFKKNSSPGKLLFLNFRNSDLKVKLEHIFVNLKFHLIQIVNKNRSEVKINSNLLKILKTLVVRFSALVKACLNSINYNINLLKLFINF</sequence>
<reference evidence="1 2" key="1">
    <citation type="submission" date="2022-12" db="EMBL/GenBank/DDBJ databases">
        <title>Chromosome-level genome of Tegillarca granosa.</title>
        <authorList>
            <person name="Kim J."/>
        </authorList>
    </citation>
    <scope>NUCLEOTIDE SEQUENCE [LARGE SCALE GENOMIC DNA]</scope>
    <source>
        <strain evidence="1">Teg-2019</strain>
        <tissue evidence="1">Adductor muscle</tissue>
    </source>
</reference>
<dbReference type="EMBL" id="JARBDR010000337">
    <property type="protein sequence ID" value="KAJ8315014.1"/>
    <property type="molecule type" value="Genomic_DNA"/>
</dbReference>
<evidence type="ECO:0000313" key="2">
    <source>
        <dbReference type="Proteomes" id="UP001217089"/>
    </source>
</evidence>
<organism evidence="1 2">
    <name type="scientific">Tegillarca granosa</name>
    <name type="common">Malaysian cockle</name>
    <name type="synonym">Anadara granosa</name>
    <dbReference type="NCBI Taxonomy" id="220873"/>
    <lineage>
        <taxon>Eukaryota</taxon>
        <taxon>Metazoa</taxon>
        <taxon>Spiralia</taxon>
        <taxon>Lophotrochozoa</taxon>
        <taxon>Mollusca</taxon>
        <taxon>Bivalvia</taxon>
        <taxon>Autobranchia</taxon>
        <taxon>Pteriomorphia</taxon>
        <taxon>Arcoida</taxon>
        <taxon>Arcoidea</taxon>
        <taxon>Arcidae</taxon>
        <taxon>Tegillarca</taxon>
    </lineage>
</organism>
<accession>A0ABQ9FCG3</accession>